<dbReference type="Gene3D" id="2.40.33.10">
    <property type="entry name" value="PK beta-barrel domain-like"/>
    <property type="match status" value="1"/>
</dbReference>
<evidence type="ECO:0000313" key="15">
    <source>
        <dbReference type="Proteomes" id="UP000466442"/>
    </source>
</evidence>
<proteinExistence type="inferred from homology"/>
<dbReference type="Gene3D" id="3.20.20.60">
    <property type="entry name" value="Phosphoenolpyruvate-binding domains"/>
    <property type="match status" value="1"/>
</dbReference>
<evidence type="ECO:0000256" key="7">
    <source>
        <dbReference type="ARBA" id="ARBA00022741"/>
    </source>
</evidence>
<dbReference type="InterPro" id="IPR001697">
    <property type="entry name" value="Pyr_Knase"/>
</dbReference>
<evidence type="ECO:0000256" key="3">
    <source>
        <dbReference type="ARBA" id="ARBA00008663"/>
    </source>
</evidence>
<comment type="pathway">
    <text evidence="2">Carbohydrate degradation; glycolysis; pyruvate from D-glyceraldehyde 3-phosphate: step 5/5.</text>
</comment>
<dbReference type="Proteomes" id="UP000466442">
    <property type="component" value="Unassembled WGS sequence"/>
</dbReference>
<dbReference type="Pfam" id="PF00224">
    <property type="entry name" value="PK"/>
    <property type="match status" value="1"/>
</dbReference>
<dbReference type="InterPro" id="IPR015793">
    <property type="entry name" value="Pyrv_Knase_brl"/>
</dbReference>
<evidence type="ECO:0000259" key="13">
    <source>
        <dbReference type="Pfam" id="PF00224"/>
    </source>
</evidence>
<evidence type="ECO:0000256" key="4">
    <source>
        <dbReference type="ARBA" id="ARBA00012142"/>
    </source>
</evidence>
<keyword evidence="15" id="KW-1185">Reference proteome</keyword>
<evidence type="ECO:0000256" key="1">
    <source>
        <dbReference type="ARBA" id="ARBA00001958"/>
    </source>
</evidence>
<keyword evidence="11" id="KW-0324">Glycolysis</keyword>
<comment type="caution">
    <text evidence="14">The sequence shown here is derived from an EMBL/GenBank/DDBJ whole genome shotgun (WGS) entry which is preliminary data.</text>
</comment>
<evidence type="ECO:0000256" key="5">
    <source>
        <dbReference type="ARBA" id="ARBA00022679"/>
    </source>
</evidence>
<protein>
    <recommendedName>
        <fullName evidence="4">pyruvate kinase</fullName>
        <ecNumber evidence="4">2.7.1.40</ecNumber>
    </recommendedName>
</protein>
<keyword evidence="12" id="KW-0670">Pyruvate</keyword>
<name>A0A8S9XFZ6_APOLU</name>
<evidence type="ECO:0000256" key="8">
    <source>
        <dbReference type="ARBA" id="ARBA00022777"/>
    </source>
</evidence>
<evidence type="ECO:0000256" key="6">
    <source>
        <dbReference type="ARBA" id="ARBA00022723"/>
    </source>
</evidence>
<keyword evidence="9" id="KW-0067">ATP-binding</keyword>
<organism evidence="14 15">
    <name type="scientific">Apolygus lucorum</name>
    <name type="common">Small green plant bug</name>
    <name type="synonym">Lygocoris lucorum</name>
    <dbReference type="NCBI Taxonomy" id="248454"/>
    <lineage>
        <taxon>Eukaryota</taxon>
        <taxon>Metazoa</taxon>
        <taxon>Ecdysozoa</taxon>
        <taxon>Arthropoda</taxon>
        <taxon>Hexapoda</taxon>
        <taxon>Insecta</taxon>
        <taxon>Pterygota</taxon>
        <taxon>Neoptera</taxon>
        <taxon>Paraneoptera</taxon>
        <taxon>Hemiptera</taxon>
        <taxon>Heteroptera</taxon>
        <taxon>Panheteroptera</taxon>
        <taxon>Cimicomorpha</taxon>
        <taxon>Miridae</taxon>
        <taxon>Mirini</taxon>
        <taxon>Apolygus</taxon>
    </lineage>
</organism>
<comment type="similarity">
    <text evidence="3">Belongs to the pyruvate kinase family.</text>
</comment>
<feature type="domain" description="Pyruvate kinase barrel" evidence="13">
    <location>
        <begin position="50"/>
        <end position="151"/>
    </location>
</feature>
<dbReference type="InterPro" id="IPR040442">
    <property type="entry name" value="Pyrv_kinase-like_dom_sf"/>
</dbReference>
<dbReference type="PANTHER" id="PTHR11817">
    <property type="entry name" value="PYRUVATE KINASE"/>
    <property type="match status" value="1"/>
</dbReference>
<dbReference type="AlphaFoldDB" id="A0A8S9XFZ6"/>
<dbReference type="GO" id="GO:0005524">
    <property type="term" value="F:ATP binding"/>
    <property type="evidence" value="ECO:0007669"/>
    <property type="project" value="UniProtKB-KW"/>
</dbReference>
<dbReference type="SUPFAM" id="SSF51621">
    <property type="entry name" value="Phosphoenolpyruvate/pyruvate domain"/>
    <property type="match status" value="1"/>
</dbReference>
<dbReference type="GO" id="GO:0000287">
    <property type="term" value="F:magnesium ion binding"/>
    <property type="evidence" value="ECO:0007669"/>
    <property type="project" value="InterPro"/>
</dbReference>
<evidence type="ECO:0000313" key="14">
    <source>
        <dbReference type="EMBL" id="KAF6207198.1"/>
    </source>
</evidence>
<dbReference type="EMBL" id="WIXP02000008">
    <property type="protein sequence ID" value="KAF6207198.1"/>
    <property type="molecule type" value="Genomic_DNA"/>
</dbReference>
<evidence type="ECO:0000256" key="10">
    <source>
        <dbReference type="ARBA" id="ARBA00022842"/>
    </source>
</evidence>
<sequence length="167" mass="18193">MKAVVRNRTASGNVMEDTQTPALQFRAASAPTFLDHLCELNIYSKASFIRHSSIICTIGPVSMQVETLEKMIHTGMNVARLNFSHGTHEYHGNTIKNVREAAANYAKKTGYNVPIAIALDTKGPEIRTGLLEGDLLLKLLVVTALPVSLKTVVCWEARKASTSPVST</sequence>
<dbReference type="InterPro" id="IPR015813">
    <property type="entry name" value="Pyrv/PenolPyrv_kinase-like_dom"/>
</dbReference>
<dbReference type="GO" id="GO:0016301">
    <property type="term" value="F:kinase activity"/>
    <property type="evidence" value="ECO:0007669"/>
    <property type="project" value="UniProtKB-KW"/>
</dbReference>
<gene>
    <name evidence="14" type="ORF">GE061_018438</name>
</gene>
<evidence type="ECO:0000256" key="2">
    <source>
        <dbReference type="ARBA" id="ARBA00004997"/>
    </source>
</evidence>
<keyword evidence="10" id="KW-0460">Magnesium</keyword>
<dbReference type="GO" id="GO:0030955">
    <property type="term" value="F:potassium ion binding"/>
    <property type="evidence" value="ECO:0007669"/>
    <property type="project" value="InterPro"/>
</dbReference>
<dbReference type="GO" id="GO:0004743">
    <property type="term" value="F:pyruvate kinase activity"/>
    <property type="evidence" value="ECO:0007669"/>
    <property type="project" value="UniProtKB-EC"/>
</dbReference>
<comment type="cofactor">
    <cofactor evidence="1">
        <name>K(+)</name>
        <dbReference type="ChEBI" id="CHEBI:29103"/>
    </cofactor>
</comment>
<dbReference type="InterPro" id="IPR015806">
    <property type="entry name" value="Pyrv_Knase_insert_dom_sf"/>
</dbReference>
<keyword evidence="8" id="KW-0418">Kinase</keyword>
<evidence type="ECO:0000256" key="12">
    <source>
        <dbReference type="ARBA" id="ARBA00023317"/>
    </source>
</evidence>
<reference evidence="14" key="1">
    <citation type="journal article" date="2021" name="Mol. Ecol. Resour.">
        <title>Apolygus lucorum genome provides insights into omnivorousness and mesophyll feeding.</title>
        <authorList>
            <person name="Liu Y."/>
            <person name="Liu H."/>
            <person name="Wang H."/>
            <person name="Huang T."/>
            <person name="Liu B."/>
            <person name="Yang B."/>
            <person name="Yin L."/>
            <person name="Li B."/>
            <person name="Zhang Y."/>
            <person name="Zhang S."/>
            <person name="Jiang F."/>
            <person name="Zhang X."/>
            <person name="Ren Y."/>
            <person name="Wang B."/>
            <person name="Wang S."/>
            <person name="Lu Y."/>
            <person name="Wu K."/>
            <person name="Fan W."/>
            <person name="Wang G."/>
        </authorList>
    </citation>
    <scope>NUCLEOTIDE SEQUENCE</scope>
    <source>
        <strain evidence="14">12Hb</strain>
    </source>
</reference>
<keyword evidence="5" id="KW-0808">Transferase</keyword>
<evidence type="ECO:0000256" key="11">
    <source>
        <dbReference type="ARBA" id="ARBA00023152"/>
    </source>
</evidence>
<dbReference type="OrthoDB" id="6600357at2759"/>
<dbReference type="EC" id="2.7.1.40" evidence="4"/>
<evidence type="ECO:0000256" key="9">
    <source>
        <dbReference type="ARBA" id="ARBA00022840"/>
    </source>
</evidence>
<keyword evidence="7" id="KW-0547">Nucleotide-binding</keyword>
<accession>A0A8S9XFZ6</accession>
<keyword evidence="6" id="KW-0479">Metal-binding</keyword>